<dbReference type="CDD" id="cd07341">
    <property type="entry name" value="M56_BlaR1_MecR1_like"/>
    <property type="match status" value="1"/>
</dbReference>
<dbReference type="PANTHER" id="PTHR34978:SF3">
    <property type="entry name" value="SLR0241 PROTEIN"/>
    <property type="match status" value="1"/>
</dbReference>
<keyword evidence="6" id="KW-1185">Reference proteome</keyword>
<accession>A0A5D4XJN4</accession>
<dbReference type="Gene3D" id="1.10.287.1490">
    <property type="match status" value="1"/>
</dbReference>
<dbReference type="PANTHER" id="PTHR34978">
    <property type="entry name" value="POSSIBLE SENSOR-TRANSDUCER PROTEIN BLAR"/>
    <property type="match status" value="1"/>
</dbReference>
<dbReference type="EMBL" id="VTFT01000001">
    <property type="protein sequence ID" value="TYT24856.1"/>
    <property type="molecule type" value="Genomic_DNA"/>
</dbReference>
<feature type="compositionally biased region" description="Low complexity" evidence="2">
    <location>
        <begin position="375"/>
        <end position="394"/>
    </location>
</feature>
<reference evidence="5 6" key="1">
    <citation type="submission" date="2019-08" db="EMBL/GenBank/DDBJ databases">
        <title>Luteimonas viscosus sp. nov., isolated from soil of a sunflower field.</title>
        <authorList>
            <person name="Jianli Z."/>
            <person name="Ying Z."/>
        </authorList>
    </citation>
    <scope>NUCLEOTIDE SEQUENCE [LARGE SCALE GENOMIC DNA]</scope>
    <source>
        <strain evidence="5 6">XBU10</strain>
    </source>
</reference>
<evidence type="ECO:0000313" key="6">
    <source>
        <dbReference type="Proteomes" id="UP000324973"/>
    </source>
</evidence>
<keyword evidence="3" id="KW-1133">Transmembrane helix</keyword>
<feature type="domain" description="Peptidase M56" evidence="4">
    <location>
        <begin position="37"/>
        <end position="279"/>
    </location>
</feature>
<feature type="coiled-coil region" evidence="1">
    <location>
        <begin position="505"/>
        <end position="565"/>
    </location>
</feature>
<comment type="caution">
    <text evidence="5">The sequence shown here is derived from an EMBL/GenBank/DDBJ whole genome shotgun (WGS) entry which is preliminary data.</text>
</comment>
<evidence type="ECO:0000256" key="1">
    <source>
        <dbReference type="SAM" id="Coils"/>
    </source>
</evidence>
<dbReference type="Pfam" id="PF05569">
    <property type="entry name" value="Peptidase_M56"/>
    <property type="match status" value="1"/>
</dbReference>
<keyword evidence="1" id="KW-0175">Coiled coil</keyword>
<feature type="transmembrane region" description="Helical" evidence="3">
    <location>
        <begin position="26"/>
        <end position="49"/>
    </location>
</feature>
<dbReference type="OrthoDB" id="15218at2"/>
<dbReference type="Proteomes" id="UP000324973">
    <property type="component" value="Unassembled WGS sequence"/>
</dbReference>
<dbReference type="InterPro" id="IPR052173">
    <property type="entry name" value="Beta-lactam_resp_regulator"/>
</dbReference>
<dbReference type="InterPro" id="IPR008756">
    <property type="entry name" value="Peptidase_M56"/>
</dbReference>
<evidence type="ECO:0000256" key="2">
    <source>
        <dbReference type="SAM" id="MobiDB-lite"/>
    </source>
</evidence>
<organism evidence="5 6">
    <name type="scientific">Luteimonas viscosa</name>
    <dbReference type="NCBI Taxonomy" id="1132694"/>
    <lineage>
        <taxon>Bacteria</taxon>
        <taxon>Pseudomonadati</taxon>
        <taxon>Pseudomonadota</taxon>
        <taxon>Gammaproteobacteria</taxon>
        <taxon>Lysobacterales</taxon>
        <taxon>Lysobacteraceae</taxon>
        <taxon>Luteimonas</taxon>
    </lineage>
</organism>
<keyword evidence="3" id="KW-0812">Transmembrane</keyword>
<protein>
    <recommendedName>
        <fullName evidence="4">Peptidase M56 domain-containing protein</fullName>
    </recommendedName>
</protein>
<dbReference type="Gene3D" id="3.30.2010.10">
    <property type="entry name" value="Metalloproteases ('zincins'), catalytic domain"/>
    <property type="match status" value="1"/>
</dbReference>
<evidence type="ECO:0000313" key="5">
    <source>
        <dbReference type="EMBL" id="TYT24856.1"/>
    </source>
</evidence>
<name>A0A5D4XJN4_9GAMM</name>
<gene>
    <name evidence="5" type="ORF">FZO89_00370</name>
</gene>
<proteinExistence type="predicted"/>
<sequence length="639" mass="68438">MPSARRSSVSSRRAAMTEFTGQLVPALAMALLHFLWQGAVVGLLAWLALVALRGARPQVRYVVACLALLVCAALPAWHVLDAIAAARAPASSQAAVSMPEGGAWHVAMFLPDAGFSSTHATPAWIVALWAAGCAVLSLRMAMGLHWVRRLRKGGVPAAADWQTRIDAIASRLGLAAVALRIVDAGDSPLTAGWWRPVVLLPAAVLARMPADLLEALLAHELAHVRRRDYLVNLLQGVVEVLLFYHPVVWWLSHRIRHERELVADDLAAAALGDRRRMAVALAELDRIASPRSSFPRIHFAQAAHGGHLMSRIRQLVRPQRRSPGALLALPVLGLLATGATFYVHAGKVDALPVTPASIAQAVVVAANPSPVPLATPASDPGAAASTTAAPGTTAHADREDGYALVREGEDGFSMSGHSADSDAIGIASRAIDGDFLWFRRDGKAWIVSDADTVARARAAWQPMAPLEAQMRTLQGRMQPHSERMQALSARMQPLQAQAGTESTAMQAAGARMQELAGQMQEIAQEQAAFAQRMQAGDPQQLQSEMEALEARQQVLHEEMERHASTMEAEGRRIEASHAPMQALGREMEAAAKPMEAIGKEMEAVGARIEQVAKVADGEVRRIIDDAWARGLASPAPATQ</sequence>
<evidence type="ECO:0000256" key="3">
    <source>
        <dbReference type="SAM" id="Phobius"/>
    </source>
</evidence>
<feature type="region of interest" description="Disordered" evidence="2">
    <location>
        <begin position="375"/>
        <end position="397"/>
    </location>
</feature>
<keyword evidence="3" id="KW-0472">Membrane</keyword>
<feature type="transmembrane region" description="Helical" evidence="3">
    <location>
        <begin position="123"/>
        <end position="142"/>
    </location>
</feature>
<dbReference type="AlphaFoldDB" id="A0A5D4XJN4"/>
<feature type="transmembrane region" description="Helical" evidence="3">
    <location>
        <begin position="61"/>
        <end position="80"/>
    </location>
</feature>
<evidence type="ECO:0000259" key="4">
    <source>
        <dbReference type="Pfam" id="PF05569"/>
    </source>
</evidence>
<feature type="transmembrane region" description="Helical" evidence="3">
    <location>
        <begin position="325"/>
        <end position="345"/>
    </location>
</feature>